<proteinExistence type="predicted"/>
<evidence type="ECO:0000313" key="4">
    <source>
        <dbReference type="EMBL" id="OAG28854.1"/>
    </source>
</evidence>
<accession>A0A177EA89</accession>
<reference evidence="4 5" key="1">
    <citation type="submission" date="2016-02" db="EMBL/GenBank/DDBJ databases">
        <title>Discovery of a natural microsporidian pathogen with a broad tissue tropism in Caenorhabditis elegans.</title>
        <authorList>
            <person name="Luallen R.J."/>
            <person name="Reinke A.W."/>
            <person name="Tong L."/>
            <person name="Botts M.R."/>
            <person name="Felix M.-A."/>
            <person name="Troemel E.R."/>
        </authorList>
    </citation>
    <scope>NUCLEOTIDE SEQUENCE [LARGE SCALE GENOMIC DNA]</scope>
    <source>
        <strain evidence="4 5">JUm2807</strain>
    </source>
</reference>
<keyword evidence="5" id="KW-1185">Reference proteome</keyword>
<feature type="transmembrane region" description="Helical" evidence="2">
    <location>
        <begin position="134"/>
        <end position="159"/>
    </location>
</feature>
<feature type="chain" id="PRO_5008060231" evidence="3">
    <location>
        <begin position="22"/>
        <end position="195"/>
    </location>
</feature>
<dbReference type="AlphaFoldDB" id="A0A177EA89"/>
<keyword evidence="3" id="KW-0732">Signal</keyword>
<keyword evidence="2" id="KW-0812">Transmembrane</keyword>
<evidence type="ECO:0000256" key="1">
    <source>
        <dbReference type="SAM" id="MobiDB-lite"/>
    </source>
</evidence>
<name>A0A177EA89_9MICR</name>
<feature type="region of interest" description="Disordered" evidence="1">
    <location>
        <begin position="33"/>
        <end position="52"/>
    </location>
</feature>
<sequence length="195" mass="21012">MHWTQLVRVLVFGFGVMHVCAKRTSGPITDKDLAKAAKKKSPSDKDAAPALPGLDLLSKTLKKTSKAKAAPEDGDDEAIAAKKSSKTKTKASAPKKRPAEKTKPSKKDAVDESDDFSEEMLPPAPKSASSGIGVLHILGFAAAGLGFAIAAISFIIYAVSKVVSRRSRRLRYMESLKPAYIRRGDGLDEYREVIE</sequence>
<dbReference type="OrthoDB" id="2196327at2759"/>
<feature type="compositionally biased region" description="Basic and acidic residues" evidence="1">
    <location>
        <begin position="33"/>
        <end position="47"/>
    </location>
</feature>
<feature type="compositionally biased region" description="Basic residues" evidence="1">
    <location>
        <begin position="83"/>
        <end position="96"/>
    </location>
</feature>
<feature type="signal peptide" evidence="3">
    <location>
        <begin position="1"/>
        <end position="21"/>
    </location>
</feature>
<evidence type="ECO:0000256" key="2">
    <source>
        <dbReference type="SAM" id="Phobius"/>
    </source>
</evidence>
<keyword evidence="2" id="KW-0472">Membrane</keyword>
<feature type="region of interest" description="Disordered" evidence="1">
    <location>
        <begin position="65"/>
        <end position="124"/>
    </location>
</feature>
<dbReference type="EMBL" id="LTDL01000042">
    <property type="protein sequence ID" value="OAG28854.1"/>
    <property type="molecule type" value="Genomic_DNA"/>
</dbReference>
<evidence type="ECO:0000256" key="3">
    <source>
        <dbReference type="SAM" id="SignalP"/>
    </source>
</evidence>
<dbReference type="RefSeq" id="XP_067543599.1">
    <property type="nucleotide sequence ID" value="XM_067688411.1"/>
</dbReference>
<dbReference type="VEuPathDB" id="MicrosporidiaDB:NEDG_00993"/>
<comment type="caution">
    <text evidence="4">The sequence shown here is derived from an EMBL/GenBank/DDBJ whole genome shotgun (WGS) entry which is preliminary data.</text>
</comment>
<keyword evidence="2" id="KW-1133">Transmembrane helix</keyword>
<organism evidence="4 5">
    <name type="scientific">Nematocida displodere</name>
    <dbReference type="NCBI Taxonomy" id="1805483"/>
    <lineage>
        <taxon>Eukaryota</taxon>
        <taxon>Fungi</taxon>
        <taxon>Fungi incertae sedis</taxon>
        <taxon>Microsporidia</taxon>
        <taxon>Nematocida</taxon>
    </lineage>
</organism>
<dbReference type="GeneID" id="93647343"/>
<gene>
    <name evidence="4" type="ORF">NEDG_00993</name>
</gene>
<feature type="compositionally biased region" description="Basic and acidic residues" evidence="1">
    <location>
        <begin position="97"/>
        <end position="110"/>
    </location>
</feature>
<protein>
    <submittedName>
        <fullName evidence="4">Uncharacterized protein</fullName>
    </submittedName>
</protein>
<evidence type="ECO:0000313" key="5">
    <source>
        <dbReference type="Proteomes" id="UP000185944"/>
    </source>
</evidence>
<dbReference type="Proteomes" id="UP000185944">
    <property type="component" value="Unassembled WGS sequence"/>
</dbReference>